<keyword evidence="2" id="KW-1185">Reference proteome</keyword>
<reference evidence="2" key="1">
    <citation type="journal article" date="2021" name="Nat. Commun.">
        <title>Genomic analyses provide insights into spinach domestication and the genetic basis of agronomic traits.</title>
        <authorList>
            <person name="Cai X."/>
            <person name="Sun X."/>
            <person name="Xu C."/>
            <person name="Sun H."/>
            <person name="Wang X."/>
            <person name="Ge C."/>
            <person name="Zhang Z."/>
            <person name="Wang Q."/>
            <person name="Fei Z."/>
            <person name="Jiao C."/>
            <person name="Wang Q."/>
        </authorList>
    </citation>
    <scope>NUCLEOTIDE SEQUENCE [LARGE SCALE GENOMIC DNA]</scope>
    <source>
        <strain evidence="2">cv. Varoflay</strain>
    </source>
</reference>
<sequence length="196" mass="20829">MVRDTLVDVCYRSGISARKEVDVGLSGGNDGALQPADVLLYSWDRGCDVCVDLTGSSPLTQSGLARFVPGRVVADAAIRKRSNQLANVDQPMTEQKLVLRLVAGLENTDFDTVATMIQQTDPLPTFENARNCLLAEEKRRSHDTSGSNAAFFAQPPQPAAAQPSQPPRNPGGSAMGGGGLDRGHDRGRGRGRGRGN</sequence>
<reference evidence="3" key="2">
    <citation type="submission" date="2025-08" db="UniProtKB">
        <authorList>
            <consortium name="RefSeq"/>
        </authorList>
    </citation>
    <scope>IDENTIFICATION</scope>
    <source>
        <tissue evidence="3">Leaf</tissue>
    </source>
</reference>
<accession>A0ABM3RS42</accession>
<protein>
    <submittedName>
        <fullName evidence="3">Uncharacterized protein</fullName>
    </submittedName>
</protein>
<name>A0ABM3RS42_SPIOL</name>
<organism evidence="2 3">
    <name type="scientific">Spinacia oleracea</name>
    <name type="common">Spinach</name>
    <dbReference type="NCBI Taxonomy" id="3562"/>
    <lineage>
        <taxon>Eukaryota</taxon>
        <taxon>Viridiplantae</taxon>
        <taxon>Streptophyta</taxon>
        <taxon>Embryophyta</taxon>
        <taxon>Tracheophyta</taxon>
        <taxon>Spermatophyta</taxon>
        <taxon>Magnoliopsida</taxon>
        <taxon>eudicotyledons</taxon>
        <taxon>Gunneridae</taxon>
        <taxon>Pentapetalae</taxon>
        <taxon>Caryophyllales</taxon>
        <taxon>Chenopodiaceae</taxon>
        <taxon>Chenopodioideae</taxon>
        <taxon>Anserineae</taxon>
        <taxon>Spinacia</taxon>
    </lineage>
</organism>
<feature type="compositionally biased region" description="Low complexity" evidence="1">
    <location>
        <begin position="149"/>
        <end position="163"/>
    </location>
</feature>
<dbReference type="PANTHER" id="PTHR47481:SF38">
    <property type="entry name" value="POU DOMAIN, CLASS 4, TRANSCRIPTION FACTOR 1-LIKE"/>
    <property type="match status" value="1"/>
</dbReference>
<dbReference type="Proteomes" id="UP000813463">
    <property type="component" value="Chromosome 4"/>
</dbReference>
<evidence type="ECO:0000256" key="1">
    <source>
        <dbReference type="SAM" id="MobiDB-lite"/>
    </source>
</evidence>
<gene>
    <name evidence="3" type="primary">LOC130472052</name>
</gene>
<proteinExistence type="predicted"/>
<evidence type="ECO:0000313" key="2">
    <source>
        <dbReference type="Proteomes" id="UP000813463"/>
    </source>
</evidence>
<evidence type="ECO:0000313" key="3">
    <source>
        <dbReference type="RefSeq" id="XP_056698445.1"/>
    </source>
</evidence>
<dbReference type="GeneID" id="130472052"/>
<dbReference type="RefSeq" id="XP_056698445.1">
    <property type="nucleotide sequence ID" value="XM_056842467.1"/>
</dbReference>
<feature type="region of interest" description="Disordered" evidence="1">
    <location>
        <begin position="137"/>
        <end position="196"/>
    </location>
</feature>
<dbReference type="PANTHER" id="PTHR47481">
    <property type="match status" value="1"/>
</dbReference>